<evidence type="ECO:0000313" key="1">
    <source>
        <dbReference type="EMBL" id="OAD92146.1"/>
    </source>
</evidence>
<proteinExistence type="predicted"/>
<organism evidence="1 2">
    <name type="scientific">Aequorivita soesokkakensis</name>
    <dbReference type="NCBI Taxonomy" id="1385699"/>
    <lineage>
        <taxon>Bacteria</taxon>
        <taxon>Pseudomonadati</taxon>
        <taxon>Bacteroidota</taxon>
        <taxon>Flavobacteriia</taxon>
        <taxon>Flavobacteriales</taxon>
        <taxon>Flavobacteriaceae</taxon>
        <taxon>Aequorivita</taxon>
    </lineage>
</organism>
<dbReference type="AlphaFoldDB" id="A0A1A9LGY1"/>
<accession>A0A1A9LGY1</accession>
<evidence type="ECO:0008006" key="3">
    <source>
        <dbReference type="Google" id="ProtNLM"/>
    </source>
</evidence>
<sequence>MSPHSFGNNPHSPLYKKAQEIFTLSRHISFYLSHDLAYLQRNGKEDTNIYFTGDIVQQSVSLAPQILKAESQSFSEEKHKYAASVMRLSNLLYKNCERLEKVNSNGKDFLPLLRKELKKFRKLQHTWRLTL</sequence>
<keyword evidence="2" id="KW-1185">Reference proteome</keyword>
<protein>
    <recommendedName>
        <fullName evidence="3">Four helix bundle protein</fullName>
    </recommendedName>
</protein>
<evidence type="ECO:0000313" key="2">
    <source>
        <dbReference type="Proteomes" id="UP000077552"/>
    </source>
</evidence>
<dbReference type="STRING" id="1385699.A7A78_09475"/>
<dbReference type="OrthoDB" id="1441544at2"/>
<comment type="caution">
    <text evidence="1">The sequence shown here is derived from an EMBL/GenBank/DDBJ whole genome shotgun (WGS) entry which is preliminary data.</text>
</comment>
<dbReference type="Proteomes" id="UP000077552">
    <property type="component" value="Unassembled WGS sequence"/>
</dbReference>
<reference evidence="1 2" key="1">
    <citation type="submission" date="2016-05" db="EMBL/GenBank/DDBJ databases">
        <title>Genome sequencing of Vitellibacter soesokkakensis RSSK-12.</title>
        <authorList>
            <person name="Thevarajoo S."/>
            <person name="Selvaratnam C."/>
            <person name="Goh K.M."/>
            <person name="Chan K.-G."/>
            <person name="Chong C.S."/>
        </authorList>
    </citation>
    <scope>NUCLEOTIDE SEQUENCE [LARGE SCALE GENOMIC DNA]</scope>
    <source>
        <strain evidence="1 2">RSSK-12</strain>
    </source>
</reference>
<gene>
    <name evidence="1" type="ORF">A7A78_09475</name>
</gene>
<dbReference type="EMBL" id="LXIE01000004">
    <property type="protein sequence ID" value="OAD92146.1"/>
    <property type="molecule type" value="Genomic_DNA"/>
</dbReference>
<dbReference type="RefSeq" id="WP_068761114.1">
    <property type="nucleotide sequence ID" value="NZ_LXIE01000004.1"/>
</dbReference>
<name>A0A1A9LGY1_9FLAO</name>